<keyword evidence="2" id="KW-1185">Reference proteome</keyword>
<dbReference type="GO" id="GO:0008732">
    <property type="term" value="F:L-allo-threonine aldolase activity"/>
    <property type="evidence" value="ECO:0007669"/>
    <property type="project" value="TreeGrafter"/>
</dbReference>
<dbReference type="GO" id="GO:0006567">
    <property type="term" value="P:L-threonine catabolic process"/>
    <property type="evidence" value="ECO:0007669"/>
    <property type="project" value="TreeGrafter"/>
</dbReference>
<evidence type="ECO:0000313" key="1">
    <source>
        <dbReference type="EMBL" id="KAJ3645989.1"/>
    </source>
</evidence>
<evidence type="ECO:0000313" key="2">
    <source>
        <dbReference type="Proteomes" id="UP001168821"/>
    </source>
</evidence>
<comment type="caution">
    <text evidence="1">The sequence shown here is derived from an EMBL/GenBank/DDBJ whole genome shotgun (WGS) entry which is preliminary data.</text>
</comment>
<proteinExistence type="predicted"/>
<dbReference type="Proteomes" id="UP001168821">
    <property type="component" value="Unassembled WGS sequence"/>
</dbReference>
<dbReference type="PANTHER" id="PTHR48097">
    <property type="entry name" value="L-THREONINE ALDOLASE-RELATED"/>
    <property type="match status" value="1"/>
</dbReference>
<gene>
    <name evidence="1" type="ORF">Zmor_023603</name>
</gene>
<dbReference type="SUPFAM" id="SSF53383">
    <property type="entry name" value="PLP-dependent transferases"/>
    <property type="match status" value="1"/>
</dbReference>
<dbReference type="GO" id="GO:0006545">
    <property type="term" value="P:glycine biosynthetic process"/>
    <property type="evidence" value="ECO:0007669"/>
    <property type="project" value="TreeGrafter"/>
</dbReference>
<accession>A0AA38I3M0</accession>
<dbReference type="InterPro" id="IPR015422">
    <property type="entry name" value="PyrdxlP-dep_Trfase_small"/>
</dbReference>
<protein>
    <submittedName>
        <fullName evidence="1">Uncharacterized protein</fullName>
    </submittedName>
</protein>
<dbReference type="EMBL" id="JALNTZ010000007">
    <property type="protein sequence ID" value="KAJ3645989.1"/>
    <property type="molecule type" value="Genomic_DNA"/>
</dbReference>
<dbReference type="Gene3D" id="3.90.1150.10">
    <property type="entry name" value="Aspartate Aminotransferase, domain 1"/>
    <property type="match status" value="1"/>
</dbReference>
<name>A0AA38I3M0_9CUCU</name>
<dbReference type="AlphaFoldDB" id="A0AA38I3M0"/>
<sequence>MKSKTFRVDLPTVQSNILMMYLDVSRITAKEVQHRLASVLETDEIKVSVKASSRDQGFVRFVAYWKITKEDVEAAVKKIQFVIKEFDTKFNNEVKNV</sequence>
<dbReference type="PANTHER" id="PTHR48097:SF9">
    <property type="entry name" value="L-THREONINE ALDOLASE"/>
    <property type="match status" value="1"/>
</dbReference>
<dbReference type="GO" id="GO:0005829">
    <property type="term" value="C:cytosol"/>
    <property type="evidence" value="ECO:0007669"/>
    <property type="project" value="TreeGrafter"/>
</dbReference>
<reference evidence="1" key="1">
    <citation type="journal article" date="2023" name="G3 (Bethesda)">
        <title>Whole genome assemblies of Zophobas morio and Tenebrio molitor.</title>
        <authorList>
            <person name="Kaur S."/>
            <person name="Stinson S.A."/>
            <person name="diCenzo G.C."/>
        </authorList>
    </citation>
    <scope>NUCLEOTIDE SEQUENCE</scope>
    <source>
        <strain evidence="1">QUZm001</strain>
    </source>
</reference>
<dbReference type="InterPro" id="IPR015424">
    <property type="entry name" value="PyrdxlP-dep_Trfase"/>
</dbReference>
<organism evidence="1 2">
    <name type="scientific">Zophobas morio</name>
    <dbReference type="NCBI Taxonomy" id="2755281"/>
    <lineage>
        <taxon>Eukaryota</taxon>
        <taxon>Metazoa</taxon>
        <taxon>Ecdysozoa</taxon>
        <taxon>Arthropoda</taxon>
        <taxon>Hexapoda</taxon>
        <taxon>Insecta</taxon>
        <taxon>Pterygota</taxon>
        <taxon>Neoptera</taxon>
        <taxon>Endopterygota</taxon>
        <taxon>Coleoptera</taxon>
        <taxon>Polyphaga</taxon>
        <taxon>Cucujiformia</taxon>
        <taxon>Tenebrionidae</taxon>
        <taxon>Zophobas</taxon>
    </lineage>
</organism>